<dbReference type="InterPro" id="IPR050445">
    <property type="entry name" value="Bact_polysacc_biosynth/exp"/>
</dbReference>
<evidence type="ECO:0000256" key="4">
    <source>
        <dbReference type="ARBA" id="ARBA00022989"/>
    </source>
</evidence>
<dbReference type="GO" id="GO:0005886">
    <property type="term" value="C:plasma membrane"/>
    <property type="evidence" value="ECO:0007669"/>
    <property type="project" value="UniProtKB-SubCell"/>
</dbReference>
<evidence type="ECO:0000256" key="6">
    <source>
        <dbReference type="SAM" id="Coils"/>
    </source>
</evidence>
<keyword evidence="2" id="KW-1003">Cell membrane</keyword>
<feature type="region of interest" description="Disordered" evidence="7">
    <location>
        <begin position="234"/>
        <end position="257"/>
    </location>
</feature>
<reference evidence="10 11" key="1">
    <citation type="submission" date="2020-08" db="EMBL/GenBank/DDBJ databases">
        <title>Genomic Encyclopedia of Type Strains, Phase IV (KMG-IV): sequencing the most valuable type-strain genomes for metagenomic binning, comparative biology and taxonomic classification.</title>
        <authorList>
            <person name="Goeker M."/>
        </authorList>
    </citation>
    <scope>NUCLEOTIDE SEQUENCE [LARGE SCALE GENOMIC DNA]</scope>
    <source>
        <strain evidence="10 11">DSM 23958</strain>
    </source>
</reference>
<dbReference type="NCBIfam" id="TIGR03007">
    <property type="entry name" value="pepcterm_ChnLen"/>
    <property type="match status" value="1"/>
</dbReference>
<evidence type="ECO:0000256" key="8">
    <source>
        <dbReference type="SAM" id="Phobius"/>
    </source>
</evidence>
<dbReference type="GO" id="GO:0004713">
    <property type="term" value="F:protein tyrosine kinase activity"/>
    <property type="evidence" value="ECO:0007669"/>
    <property type="project" value="TreeGrafter"/>
</dbReference>
<keyword evidence="4 8" id="KW-1133">Transmembrane helix</keyword>
<protein>
    <submittedName>
        <fullName evidence="10">Polysaccharide chain length determinant protein (PEP-CTERM system associated)</fullName>
    </submittedName>
</protein>
<evidence type="ECO:0000256" key="5">
    <source>
        <dbReference type="ARBA" id="ARBA00023136"/>
    </source>
</evidence>
<keyword evidence="6" id="KW-0175">Coiled coil</keyword>
<evidence type="ECO:0000256" key="3">
    <source>
        <dbReference type="ARBA" id="ARBA00022692"/>
    </source>
</evidence>
<evidence type="ECO:0000259" key="9">
    <source>
        <dbReference type="Pfam" id="PF02706"/>
    </source>
</evidence>
<organism evidence="10 11">
    <name type="scientific">Inhella inkyongensis</name>
    <dbReference type="NCBI Taxonomy" id="392593"/>
    <lineage>
        <taxon>Bacteria</taxon>
        <taxon>Pseudomonadati</taxon>
        <taxon>Pseudomonadota</taxon>
        <taxon>Betaproteobacteria</taxon>
        <taxon>Burkholderiales</taxon>
        <taxon>Sphaerotilaceae</taxon>
        <taxon>Inhella</taxon>
    </lineage>
</organism>
<feature type="domain" description="Polysaccharide chain length determinant N-terminal" evidence="9">
    <location>
        <begin position="4"/>
        <end position="89"/>
    </location>
</feature>
<proteinExistence type="predicted"/>
<keyword evidence="5 8" id="KW-0472">Membrane</keyword>
<feature type="transmembrane region" description="Helical" evidence="8">
    <location>
        <begin position="495"/>
        <end position="516"/>
    </location>
</feature>
<comment type="caution">
    <text evidence="10">The sequence shown here is derived from an EMBL/GenBank/DDBJ whole genome shotgun (WGS) entry which is preliminary data.</text>
</comment>
<comment type="subcellular location">
    <subcellularLocation>
        <location evidence="1">Cell membrane</location>
        <topology evidence="1">Multi-pass membrane protein</topology>
    </subcellularLocation>
</comment>
<dbReference type="AlphaFoldDB" id="A0A840RYX5"/>
<dbReference type="Pfam" id="PF02706">
    <property type="entry name" value="Wzz"/>
    <property type="match status" value="1"/>
</dbReference>
<feature type="transmembrane region" description="Helical" evidence="8">
    <location>
        <begin position="16"/>
        <end position="36"/>
    </location>
</feature>
<dbReference type="InterPro" id="IPR003856">
    <property type="entry name" value="LPS_length_determ_N"/>
</dbReference>
<evidence type="ECO:0000256" key="1">
    <source>
        <dbReference type="ARBA" id="ARBA00004651"/>
    </source>
</evidence>
<dbReference type="EMBL" id="JACHHO010000001">
    <property type="protein sequence ID" value="MBB5203967.1"/>
    <property type="molecule type" value="Genomic_DNA"/>
</dbReference>
<keyword evidence="11" id="KW-1185">Reference proteome</keyword>
<dbReference type="Proteomes" id="UP000554837">
    <property type="component" value="Unassembled WGS sequence"/>
</dbReference>
<feature type="transmembrane region" description="Helical" evidence="8">
    <location>
        <begin position="430"/>
        <end position="451"/>
    </location>
</feature>
<name>A0A840RYX5_9BURK</name>
<evidence type="ECO:0000313" key="11">
    <source>
        <dbReference type="Proteomes" id="UP000554837"/>
    </source>
</evidence>
<accession>A0A840RYX5</accession>
<feature type="coiled-coil region" evidence="6">
    <location>
        <begin position="288"/>
        <end position="393"/>
    </location>
</feature>
<evidence type="ECO:0000256" key="2">
    <source>
        <dbReference type="ARBA" id="ARBA00022475"/>
    </source>
</evidence>
<gene>
    <name evidence="10" type="ORF">HNQ51_001260</name>
</gene>
<keyword evidence="3 8" id="KW-0812">Transmembrane</keyword>
<dbReference type="InterPro" id="IPR014345">
    <property type="entry name" value="XrtA_polysacc_chain"/>
</dbReference>
<sequence>MSQLYALARRVWKYRWIGLGVAWLVGVVGLVGSFLVPNRYESSARIYVDTQSILKPLMGGLAVQPNVEMQVTQLSKTLISRPNIEKLIRMADLDLKKQTKAQQEAQIEHLMKTLSIATTGRDNLYTLAYNNPNPEVAKKVVQSLVSIFVESSLGATRKDSASATTFINEQIKTYEAKLEEAEQRLKEFRLRNLELAQPDGKDATSRLAEMSQQLNRAKLELREAENARDAARAQLEGERGRGQDATAASLMQESSLSVATPEIDSRLDSLRRGLDGLLQRYTDQHPDVQTTRRLIRDLEDQKKREVAELRRQALANPATAGGAVGAVQQELSRLLASSEIQVAALKARVNEFQSRYSQAMEAMKTAPQVEAEAAQLNRDYEIHKKKYEELVARREAAAISGDLDVAAGVADFRLIDPPRVSPRPVAPNRFLLLGAALAAALGGGLFASFAASQLRPVFFEPGELRARTELPILGVVSRIISEAETRRVRLDRLRFLGGSAALLLMFGAAMLALVVISARQGG</sequence>
<evidence type="ECO:0000256" key="7">
    <source>
        <dbReference type="SAM" id="MobiDB-lite"/>
    </source>
</evidence>
<evidence type="ECO:0000313" key="10">
    <source>
        <dbReference type="EMBL" id="MBB5203967.1"/>
    </source>
</evidence>
<dbReference type="PANTHER" id="PTHR32309">
    <property type="entry name" value="TYROSINE-PROTEIN KINASE"/>
    <property type="match status" value="1"/>
</dbReference>
<dbReference type="PANTHER" id="PTHR32309:SF13">
    <property type="entry name" value="FERRIC ENTEROBACTIN TRANSPORT PROTEIN FEPE"/>
    <property type="match status" value="1"/>
</dbReference>